<evidence type="ECO:0008006" key="2">
    <source>
        <dbReference type="Google" id="ProtNLM"/>
    </source>
</evidence>
<sequence length="54" mass="6271">MNEITLSHRIYKIQSLLGTVIEANITDCEIGEICHIHKNWRDTKIIAKAQVFDF</sequence>
<dbReference type="EMBL" id="UFQR01000007">
    <property type="protein sequence ID" value="SSW95839.1"/>
    <property type="molecule type" value="Genomic_DNA"/>
</dbReference>
<organism evidence="1">
    <name type="scientific">Arsenophonus endosymbiont of Trialeurodes vaporariorum</name>
    <dbReference type="NCBI Taxonomy" id="235567"/>
    <lineage>
        <taxon>Bacteria</taxon>
        <taxon>Pseudomonadati</taxon>
        <taxon>Pseudomonadota</taxon>
        <taxon>Gammaproteobacteria</taxon>
        <taxon>Enterobacterales</taxon>
        <taxon>Morganellaceae</taxon>
        <taxon>Arsenophonus</taxon>
    </lineage>
</organism>
<name>A0A3B0MIJ1_9GAMM</name>
<accession>A0A3B0MIJ1</accession>
<protein>
    <recommendedName>
        <fullName evidence="2">Flagellum-specific ATP synthase</fullName>
    </recommendedName>
</protein>
<evidence type="ECO:0000313" key="1">
    <source>
        <dbReference type="EMBL" id="SSW95839.1"/>
    </source>
</evidence>
<gene>
    <name evidence="1" type="ORF">ARTV_1938</name>
</gene>
<dbReference type="AlphaFoldDB" id="A0A3B0MIJ1"/>
<proteinExistence type="predicted"/>
<reference evidence="1" key="1">
    <citation type="submission" date="2018-04" db="EMBL/GenBank/DDBJ databases">
        <authorList>
            <person name="Go L.Y."/>
            <person name="Mitchell J.A."/>
        </authorList>
    </citation>
    <scope>NUCLEOTIDE SEQUENCE</scope>
    <source>
        <strain evidence="1">ARTV</strain>
    </source>
</reference>